<name>A0A835MS10_9ROSI</name>
<sequence length="110" mass="13153">MSLKERDELSAHYHIIEAKISYDILLGRTWLREDRVVPSTWHRCFKYNHDSEVKCVMDSKEPFSIDESYYVDVKFYFDEDKEFKLKVSSNSKNKMQMNKAEALTMLNSQD</sequence>
<comment type="caution">
    <text evidence="1">The sequence shown here is derived from an EMBL/GenBank/DDBJ whole genome shotgun (WGS) entry which is preliminary data.</text>
</comment>
<evidence type="ECO:0000313" key="1">
    <source>
        <dbReference type="EMBL" id="KAF9667493.1"/>
    </source>
</evidence>
<protein>
    <submittedName>
        <fullName evidence="1">Uncharacterized protein</fullName>
    </submittedName>
</protein>
<accession>A0A835MS10</accession>
<evidence type="ECO:0000313" key="2">
    <source>
        <dbReference type="Proteomes" id="UP000657918"/>
    </source>
</evidence>
<proteinExistence type="predicted"/>
<dbReference type="EMBL" id="JADGMS010000015">
    <property type="protein sequence ID" value="KAF9667493.1"/>
    <property type="molecule type" value="Genomic_DNA"/>
</dbReference>
<reference evidence="1 2" key="1">
    <citation type="submission" date="2020-10" db="EMBL/GenBank/DDBJ databases">
        <title>Plant Genome Project.</title>
        <authorList>
            <person name="Zhang R.-G."/>
        </authorList>
    </citation>
    <scope>NUCLEOTIDE SEQUENCE [LARGE SCALE GENOMIC DNA]</scope>
    <source>
        <strain evidence="1">FAFU-HL-1</strain>
        <tissue evidence="1">Leaf</tissue>
    </source>
</reference>
<dbReference type="OrthoDB" id="1736143at2759"/>
<organism evidence="1 2">
    <name type="scientific">Salix dunnii</name>
    <dbReference type="NCBI Taxonomy" id="1413687"/>
    <lineage>
        <taxon>Eukaryota</taxon>
        <taxon>Viridiplantae</taxon>
        <taxon>Streptophyta</taxon>
        <taxon>Embryophyta</taxon>
        <taxon>Tracheophyta</taxon>
        <taxon>Spermatophyta</taxon>
        <taxon>Magnoliopsida</taxon>
        <taxon>eudicotyledons</taxon>
        <taxon>Gunneridae</taxon>
        <taxon>Pentapetalae</taxon>
        <taxon>rosids</taxon>
        <taxon>fabids</taxon>
        <taxon>Malpighiales</taxon>
        <taxon>Salicaceae</taxon>
        <taxon>Saliceae</taxon>
        <taxon>Salix</taxon>
    </lineage>
</organism>
<keyword evidence="2" id="KW-1185">Reference proteome</keyword>
<dbReference type="Proteomes" id="UP000657918">
    <property type="component" value="Unassembled WGS sequence"/>
</dbReference>
<gene>
    <name evidence="1" type="ORF">SADUNF_Sadunf15G0028700</name>
</gene>
<dbReference type="AlphaFoldDB" id="A0A835MS10"/>